<comment type="caution">
    <text evidence="1">The sequence shown here is derived from an EMBL/GenBank/DDBJ whole genome shotgun (WGS) entry which is preliminary data.</text>
</comment>
<dbReference type="EMBL" id="BAAANS010000094">
    <property type="protein sequence ID" value="GAA2123598.1"/>
    <property type="molecule type" value="Genomic_DNA"/>
</dbReference>
<protein>
    <recommendedName>
        <fullName evidence="3">DNA-binding protein</fullName>
    </recommendedName>
</protein>
<organism evidence="1 2">
    <name type="scientific">Kitasatospora saccharophila</name>
    <dbReference type="NCBI Taxonomy" id="407973"/>
    <lineage>
        <taxon>Bacteria</taxon>
        <taxon>Bacillati</taxon>
        <taxon>Actinomycetota</taxon>
        <taxon>Actinomycetes</taxon>
        <taxon>Kitasatosporales</taxon>
        <taxon>Streptomycetaceae</taxon>
        <taxon>Kitasatospora</taxon>
    </lineage>
</organism>
<dbReference type="Proteomes" id="UP001500897">
    <property type="component" value="Unassembled WGS sequence"/>
</dbReference>
<name>A0ABN2Y8Q6_9ACTN</name>
<evidence type="ECO:0000313" key="2">
    <source>
        <dbReference type="Proteomes" id="UP001500897"/>
    </source>
</evidence>
<keyword evidence="2" id="KW-1185">Reference proteome</keyword>
<accession>A0ABN2Y8Q6</accession>
<evidence type="ECO:0008006" key="3">
    <source>
        <dbReference type="Google" id="ProtNLM"/>
    </source>
</evidence>
<gene>
    <name evidence="1" type="ORF">GCM10009759_74780</name>
</gene>
<proteinExistence type="predicted"/>
<reference evidence="1 2" key="1">
    <citation type="journal article" date="2019" name="Int. J. Syst. Evol. Microbiol.">
        <title>The Global Catalogue of Microorganisms (GCM) 10K type strain sequencing project: providing services to taxonomists for standard genome sequencing and annotation.</title>
        <authorList>
            <consortium name="The Broad Institute Genomics Platform"/>
            <consortium name="The Broad Institute Genome Sequencing Center for Infectious Disease"/>
            <person name="Wu L."/>
            <person name="Ma J."/>
        </authorList>
    </citation>
    <scope>NUCLEOTIDE SEQUENCE [LARGE SCALE GENOMIC DNA]</scope>
    <source>
        <strain evidence="1 2">JCM 14559</strain>
    </source>
</reference>
<sequence>MNPERTWQLWRRVLREPALAEAVIAGDVLERAAEFGLDPEQTEIAAEYAKNGPGVKWAVDAYRYRLLRVTPGAVAEGAPLTARALRQLGHDLDALAAGYVEASGWADRGPYVYTVTAEYLDHLERTLPAGPGSGPLLDLLRLERTAARLIARSARPGPAADGPTADEPAVPGWTGRGAVVRLEHEILGWLADPEGTSLADAPAAPGALLVRLDGSAELYTLTGIGGPAARAIEGLAAGLPVERIAADLGLDPSDAGLRGLLDSLTDWGLRDVTSC</sequence>
<evidence type="ECO:0000313" key="1">
    <source>
        <dbReference type="EMBL" id="GAA2123598.1"/>
    </source>
</evidence>
<dbReference type="RefSeq" id="WP_344558908.1">
    <property type="nucleotide sequence ID" value="NZ_BAAANS010000094.1"/>
</dbReference>